<dbReference type="PANTHER" id="PTHR31947">
    <property type="entry name" value="DNA/RNA-BINDING PROTEIN ALBA 3"/>
    <property type="match status" value="1"/>
</dbReference>
<dbReference type="KEGG" id="cvr:CHLNCDRAFT_133491"/>
<dbReference type="AlphaFoldDB" id="E1Z379"/>
<dbReference type="STRING" id="554065.E1Z379"/>
<feature type="domain" description="DNA/RNA-binding protein Alba-like" evidence="2">
    <location>
        <begin position="12"/>
        <end position="62"/>
    </location>
</feature>
<proteinExistence type="predicted"/>
<evidence type="ECO:0000259" key="2">
    <source>
        <dbReference type="Pfam" id="PF01918"/>
    </source>
</evidence>
<feature type="compositionally biased region" description="Basic and acidic residues" evidence="1">
    <location>
        <begin position="118"/>
        <end position="136"/>
    </location>
</feature>
<dbReference type="FunCoup" id="E1Z379">
    <property type="interactions" value="621"/>
</dbReference>
<keyword evidence="4" id="KW-1185">Reference proteome</keyword>
<dbReference type="OMA" id="VECFAQI"/>
<accession>E1Z379</accession>
<dbReference type="RefSeq" id="XP_005851893.1">
    <property type="nucleotide sequence ID" value="XM_005851831.1"/>
</dbReference>
<reference evidence="3 4" key="1">
    <citation type="journal article" date="2010" name="Plant Cell">
        <title>The Chlorella variabilis NC64A genome reveals adaptation to photosymbiosis, coevolution with viruses, and cryptic sex.</title>
        <authorList>
            <person name="Blanc G."/>
            <person name="Duncan G."/>
            <person name="Agarkova I."/>
            <person name="Borodovsky M."/>
            <person name="Gurnon J."/>
            <person name="Kuo A."/>
            <person name="Lindquist E."/>
            <person name="Lucas S."/>
            <person name="Pangilinan J."/>
            <person name="Polle J."/>
            <person name="Salamov A."/>
            <person name="Terry A."/>
            <person name="Yamada T."/>
            <person name="Dunigan D.D."/>
            <person name="Grigoriev I.V."/>
            <person name="Claverie J.M."/>
            <person name="Van Etten J.L."/>
        </authorList>
    </citation>
    <scope>NUCLEOTIDE SEQUENCE [LARGE SCALE GENOMIC DNA]</scope>
    <source>
        <strain evidence="3 4">NC64A</strain>
    </source>
</reference>
<dbReference type="EMBL" id="GL433835">
    <property type="protein sequence ID" value="EFN59791.1"/>
    <property type="molecule type" value="Genomic_DNA"/>
</dbReference>
<evidence type="ECO:0000256" key="1">
    <source>
        <dbReference type="SAM" id="MobiDB-lite"/>
    </source>
</evidence>
<feature type="region of interest" description="Disordered" evidence="1">
    <location>
        <begin position="118"/>
        <end position="163"/>
    </location>
</feature>
<organism evidence="4">
    <name type="scientific">Chlorella variabilis</name>
    <name type="common">Green alga</name>
    <dbReference type="NCBI Taxonomy" id="554065"/>
    <lineage>
        <taxon>Eukaryota</taxon>
        <taxon>Viridiplantae</taxon>
        <taxon>Chlorophyta</taxon>
        <taxon>core chlorophytes</taxon>
        <taxon>Trebouxiophyceae</taxon>
        <taxon>Chlorellales</taxon>
        <taxon>Chlorellaceae</taxon>
        <taxon>Chlorella clade</taxon>
        <taxon>Chlorella</taxon>
    </lineage>
</organism>
<dbReference type="InterPro" id="IPR002775">
    <property type="entry name" value="DNA/RNA-bd_Alba-like"/>
</dbReference>
<sequence length="163" mass="17099">MTAEAQHPARLLISSSRKPISYVPAAKRLLQEHGEVHLSALGIACSSMVTVAEILKSRSLATEKRVGTMLELLEDEPRPRQKPKMEVLLVKSAEFDSIIAAEKEAAAAEAVEKAAAAAEKEAAKEVEAGKEVEAKTAGEAATVGEVDDATADGAEDAVAEPVV</sequence>
<dbReference type="Pfam" id="PF01918">
    <property type="entry name" value="Alba"/>
    <property type="match status" value="1"/>
</dbReference>
<feature type="compositionally biased region" description="Acidic residues" evidence="1">
    <location>
        <begin position="145"/>
        <end position="163"/>
    </location>
</feature>
<dbReference type="InParanoid" id="E1Z379"/>
<dbReference type="GO" id="GO:0005634">
    <property type="term" value="C:nucleus"/>
    <property type="evidence" value="ECO:0007669"/>
    <property type="project" value="TreeGrafter"/>
</dbReference>
<dbReference type="SUPFAM" id="SSF82704">
    <property type="entry name" value="AlbA-like"/>
    <property type="match status" value="1"/>
</dbReference>
<dbReference type="eggNOG" id="ENOG502S3XJ">
    <property type="taxonomic scope" value="Eukaryota"/>
</dbReference>
<dbReference type="GO" id="GO:0003723">
    <property type="term" value="F:RNA binding"/>
    <property type="evidence" value="ECO:0007669"/>
    <property type="project" value="TreeGrafter"/>
</dbReference>
<evidence type="ECO:0000313" key="3">
    <source>
        <dbReference type="EMBL" id="EFN59791.1"/>
    </source>
</evidence>
<name>E1Z379_CHLVA</name>
<dbReference type="Proteomes" id="UP000008141">
    <property type="component" value="Unassembled WGS sequence"/>
</dbReference>
<dbReference type="InterPro" id="IPR014560">
    <property type="entry name" value="UCP030333_Alba"/>
</dbReference>
<dbReference type="InterPro" id="IPR036882">
    <property type="entry name" value="Alba-like_dom_sf"/>
</dbReference>
<dbReference type="Gene3D" id="3.30.110.20">
    <property type="entry name" value="Alba-like domain"/>
    <property type="match status" value="1"/>
</dbReference>
<evidence type="ECO:0000313" key="4">
    <source>
        <dbReference type="Proteomes" id="UP000008141"/>
    </source>
</evidence>
<dbReference type="PANTHER" id="PTHR31947:SF36">
    <property type="entry name" value="DNA_RNA-BINDING PROTEIN ALBA-LIKE DOMAIN-CONTAINING PROTEIN"/>
    <property type="match status" value="1"/>
</dbReference>
<protein>
    <recommendedName>
        <fullName evidence="2">DNA/RNA-binding protein Alba-like domain-containing protein</fullName>
    </recommendedName>
</protein>
<gene>
    <name evidence="3" type="ORF">CHLNCDRAFT_133491</name>
</gene>
<dbReference type="OrthoDB" id="1699369at2759"/>
<dbReference type="GeneID" id="17359426"/>